<evidence type="ECO:0000256" key="3">
    <source>
        <dbReference type="ARBA" id="ARBA00022692"/>
    </source>
</evidence>
<evidence type="ECO:0000256" key="1">
    <source>
        <dbReference type="ARBA" id="ARBA00004651"/>
    </source>
</evidence>
<dbReference type="InterPro" id="IPR026022">
    <property type="entry name" value="PhoU_dom"/>
</dbReference>
<evidence type="ECO:0000256" key="5">
    <source>
        <dbReference type="ARBA" id="ARBA00023136"/>
    </source>
</evidence>
<feature type="transmembrane region" description="Helical" evidence="6">
    <location>
        <begin position="103"/>
        <end position="121"/>
    </location>
</feature>
<dbReference type="NCBIfam" id="NF037997">
    <property type="entry name" value="Na_Pi_symport"/>
    <property type="match status" value="1"/>
</dbReference>
<evidence type="ECO:0000313" key="8">
    <source>
        <dbReference type="EMBL" id="HIR46327.1"/>
    </source>
</evidence>
<dbReference type="NCBIfam" id="TIGR00704">
    <property type="entry name" value="NaPi_cotrn_rel"/>
    <property type="match status" value="1"/>
</dbReference>
<feature type="transmembrane region" description="Helical" evidence="6">
    <location>
        <begin position="303"/>
        <end position="321"/>
    </location>
</feature>
<dbReference type="InterPro" id="IPR038078">
    <property type="entry name" value="PhoU-like_sf"/>
</dbReference>
<evidence type="ECO:0000256" key="6">
    <source>
        <dbReference type="SAM" id="Phobius"/>
    </source>
</evidence>
<organism evidence="8 9">
    <name type="scientific">Candidatus Caccousia avicola</name>
    <dbReference type="NCBI Taxonomy" id="2840721"/>
    <lineage>
        <taxon>Bacteria</taxon>
        <taxon>Bacillati</taxon>
        <taxon>Bacillota</taxon>
        <taxon>Clostridia</taxon>
        <taxon>Eubacteriales</taxon>
        <taxon>Oscillospiraceae</taxon>
        <taxon>Oscillospiraceae incertae sedis</taxon>
        <taxon>Candidatus Caccousia</taxon>
    </lineage>
</organism>
<keyword evidence="2" id="KW-1003">Cell membrane</keyword>
<keyword evidence="3 6" id="KW-0812">Transmembrane</keyword>
<dbReference type="InterPro" id="IPR003841">
    <property type="entry name" value="Na/Pi_transpt"/>
</dbReference>
<proteinExistence type="predicted"/>
<keyword evidence="5 6" id="KW-0472">Membrane</keyword>
<sequence>MAAGKRRDLRGRRKNGGNIVDVSIVLGLLGGLALFLYGMQMMSSGLEAAAGNRMKRILEKLTANRFLGVLVGAGITAVIQSSSATTVMVVGFVNSGMMTLRQAVWIIMGANIGTTITGQLIALDIGQLAPLFAFVGVAMVVFFKKPQIHHYGNILAGLGVLFIGMEMMSSSMEPLREWPAFVEMVSTFSNPLVGIAAGTLFTAVIQSSSASVGILQAMAAGGIVGLDSAVYVLFGQNIGTCITAVLASFGTSRNAKRTTIIHLMFNLFGTVLFTIICMTTPLTDLVASFTPGSPDSQIANMHTLFNIVTTLILLPFGTLLVKVAMRILPDRNENEKEGMHLAYLVPGPALTRQEHPIGFSAMYVNQLRQEISRMLGMARQNVDLAFEAVLAVDPRRLEQAEETEEYIDFLNKEICRYISDVIVNETNEKDSAAVSAYYLISGNIERIGDHAMNICEYTQLLKRKNIHFSEDARAELRKMQNVCLEAIDILETEPGVDVDRWLERAASFEQKIDDMTGEFRDSQLDRMRRGTCSDEGGIIFSELLTDFERIGDHVLNIAEQRAAAATASV</sequence>
<feature type="transmembrane region" description="Helical" evidence="6">
    <location>
        <begin position="188"/>
        <end position="205"/>
    </location>
</feature>
<dbReference type="InterPro" id="IPR004633">
    <property type="entry name" value="NaPi_cotrn-rel/YqeW-like"/>
</dbReference>
<name>A0A9D1ALH6_9FIRM</name>
<evidence type="ECO:0000256" key="4">
    <source>
        <dbReference type="ARBA" id="ARBA00022989"/>
    </source>
</evidence>
<evidence type="ECO:0000256" key="2">
    <source>
        <dbReference type="ARBA" id="ARBA00022475"/>
    </source>
</evidence>
<protein>
    <submittedName>
        <fullName evidence="8">Na/Pi cotransporter family protein</fullName>
    </submittedName>
</protein>
<dbReference type="Proteomes" id="UP000824242">
    <property type="component" value="Unassembled WGS sequence"/>
</dbReference>
<feature type="transmembrane region" description="Helical" evidence="6">
    <location>
        <begin position="127"/>
        <end position="143"/>
    </location>
</feature>
<dbReference type="PANTHER" id="PTHR10010:SF46">
    <property type="entry name" value="SODIUM-DEPENDENT PHOSPHATE TRANSPORT PROTEIN 2B"/>
    <property type="match status" value="1"/>
</dbReference>
<dbReference type="PANTHER" id="PTHR10010">
    <property type="entry name" value="SOLUTE CARRIER FAMILY 34 SODIUM PHOSPHATE , MEMBER 2-RELATED"/>
    <property type="match status" value="1"/>
</dbReference>
<feature type="domain" description="PhoU" evidence="7">
    <location>
        <begin position="371"/>
        <end position="457"/>
    </location>
</feature>
<comment type="subcellular location">
    <subcellularLocation>
        <location evidence="1">Cell membrane</location>
        <topology evidence="1">Multi-pass membrane protein</topology>
    </subcellularLocation>
</comment>
<reference evidence="8" key="1">
    <citation type="submission" date="2020-10" db="EMBL/GenBank/DDBJ databases">
        <authorList>
            <person name="Gilroy R."/>
        </authorList>
    </citation>
    <scope>NUCLEOTIDE SEQUENCE</scope>
    <source>
        <strain evidence="8">ChiSxjej1B13-7958</strain>
    </source>
</reference>
<feature type="transmembrane region" description="Helical" evidence="6">
    <location>
        <begin position="66"/>
        <end position="91"/>
    </location>
</feature>
<feature type="transmembrane region" description="Helical" evidence="6">
    <location>
        <begin position="150"/>
        <end position="168"/>
    </location>
</feature>
<dbReference type="SUPFAM" id="SSF109755">
    <property type="entry name" value="PhoU-like"/>
    <property type="match status" value="1"/>
</dbReference>
<dbReference type="GO" id="GO:0005436">
    <property type="term" value="F:sodium:phosphate symporter activity"/>
    <property type="evidence" value="ECO:0007669"/>
    <property type="project" value="InterPro"/>
</dbReference>
<dbReference type="Pfam" id="PF01895">
    <property type="entry name" value="PhoU"/>
    <property type="match status" value="1"/>
</dbReference>
<accession>A0A9D1ALH6</accession>
<comment type="caution">
    <text evidence="8">The sequence shown here is derived from an EMBL/GenBank/DDBJ whole genome shotgun (WGS) entry which is preliminary data.</text>
</comment>
<dbReference type="GO" id="GO:0005886">
    <property type="term" value="C:plasma membrane"/>
    <property type="evidence" value="ECO:0007669"/>
    <property type="project" value="UniProtKB-SubCell"/>
</dbReference>
<keyword evidence="4 6" id="KW-1133">Transmembrane helix</keyword>
<evidence type="ECO:0000313" key="9">
    <source>
        <dbReference type="Proteomes" id="UP000824242"/>
    </source>
</evidence>
<dbReference type="GO" id="GO:0044341">
    <property type="term" value="P:sodium-dependent phosphate transport"/>
    <property type="evidence" value="ECO:0007669"/>
    <property type="project" value="InterPro"/>
</dbReference>
<feature type="transmembrane region" description="Helical" evidence="6">
    <location>
        <begin position="20"/>
        <end position="39"/>
    </location>
</feature>
<gene>
    <name evidence="8" type="ORF">IAB89_01520</name>
</gene>
<dbReference type="Gene3D" id="1.20.58.220">
    <property type="entry name" value="Phosphate transport system protein phou homolog 2, domain 2"/>
    <property type="match status" value="1"/>
</dbReference>
<dbReference type="EMBL" id="DVGZ01000015">
    <property type="protein sequence ID" value="HIR46327.1"/>
    <property type="molecule type" value="Genomic_DNA"/>
</dbReference>
<dbReference type="Pfam" id="PF02690">
    <property type="entry name" value="Na_Pi_cotrans"/>
    <property type="match status" value="2"/>
</dbReference>
<evidence type="ECO:0000259" key="7">
    <source>
        <dbReference type="Pfam" id="PF01895"/>
    </source>
</evidence>
<reference evidence="8" key="2">
    <citation type="journal article" date="2021" name="PeerJ">
        <title>Extensive microbial diversity within the chicken gut microbiome revealed by metagenomics and culture.</title>
        <authorList>
            <person name="Gilroy R."/>
            <person name="Ravi A."/>
            <person name="Getino M."/>
            <person name="Pursley I."/>
            <person name="Horton D.L."/>
            <person name="Alikhan N.F."/>
            <person name="Baker D."/>
            <person name="Gharbi K."/>
            <person name="Hall N."/>
            <person name="Watson M."/>
            <person name="Adriaenssens E.M."/>
            <person name="Foster-Nyarko E."/>
            <person name="Jarju S."/>
            <person name="Secka A."/>
            <person name="Antonio M."/>
            <person name="Oren A."/>
            <person name="Chaudhuri R.R."/>
            <person name="La Ragione R."/>
            <person name="Hildebrand F."/>
            <person name="Pallen M.J."/>
        </authorList>
    </citation>
    <scope>NUCLEOTIDE SEQUENCE</scope>
    <source>
        <strain evidence="8">ChiSxjej1B13-7958</strain>
    </source>
</reference>
<dbReference type="AlphaFoldDB" id="A0A9D1ALH6"/>
<feature type="transmembrane region" description="Helical" evidence="6">
    <location>
        <begin position="263"/>
        <end position="283"/>
    </location>
</feature>